<dbReference type="EMBL" id="AACS02000004">
    <property type="protein sequence ID" value="EAU81692.2"/>
    <property type="molecule type" value="Genomic_DNA"/>
</dbReference>
<dbReference type="CDD" id="cd21037">
    <property type="entry name" value="MLKL_NTD"/>
    <property type="match status" value="1"/>
</dbReference>
<dbReference type="InterPro" id="IPR027417">
    <property type="entry name" value="P-loop_NTPase"/>
</dbReference>
<dbReference type="PANTHER" id="PTHR10039">
    <property type="entry name" value="AMELOGENIN"/>
    <property type="match status" value="1"/>
</dbReference>
<dbReference type="InterPro" id="IPR056884">
    <property type="entry name" value="NPHP3-like_N"/>
</dbReference>
<feature type="domain" description="Nephrocystin 3-like N-terminal" evidence="2">
    <location>
        <begin position="360"/>
        <end position="502"/>
    </location>
</feature>
<dbReference type="OrthoDB" id="4760524at2759"/>
<dbReference type="STRING" id="240176.A8PBQ7"/>
<comment type="caution">
    <text evidence="3">The sequence shown here is derived from an EMBL/GenBank/DDBJ whole genome shotgun (WGS) entry which is preliminary data.</text>
</comment>
<dbReference type="Proteomes" id="UP000001861">
    <property type="component" value="Unassembled WGS sequence"/>
</dbReference>
<dbReference type="Pfam" id="PF24883">
    <property type="entry name" value="NPHP3_N"/>
    <property type="match status" value="1"/>
</dbReference>
<reference evidence="3 4" key="1">
    <citation type="journal article" date="2010" name="Proc. Natl. Acad. Sci. U.S.A.">
        <title>Insights into evolution of multicellular fungi from the assembled chromosomes of the mushroom Coprinopsis cinerea (Coprinus cinereus).</title>
        <authorList>
            <person name="Stajich J.E."/>
            <person name="Wilke S.K."/>
            <person name="Ahren D."/>
            <person name="Au C.H."/>
            <person name="Birren B.W."/>
            <person name="Borodovsky M."/>
            <person name="Burns C."/>
            <person name="Canback B."/>
            <person name="Casselton L.A."/>
            <person name="Cheng C.K."/>
            <person name="Deng J."/>
            <person name="Dietrich F.S."/>
            <person name="Fargo D.C."/>
            <person name="Farman M.L."/>
            <person name="Gathman A.C."/>
            <person name="Goldberg J."/>
            <person name="Guigo R."/>
            <person name="Hoegger P.J."/>
            <person name="Hooker J.B."/>
            <person name="Huggins A."/>
            <person name="James T.Y."/>
            <person name="Kamada T."/>
            <person name="Kilaru S."/>
            <person name="Kodira C."/>
            <person name="Kues U."/>
            <person name="Kupfer D."/>
            <person name="Kwan H.S."/>
            <person name="Lomsadze A."/>
            <person name="Li W."/>
            <person name="Lilly W.W."/>
            <person name="Ma L.J."/>
            <person name="Mackey A.J."/>
            <person name="Manning G."/>
            <person name="Martin F."/>
            <person name="Muraguchi H."/>
            <person name="Natvig D.O."/>
            <person name="Palmerini H."/>
            <person name="Ramesh M.A."/>
            <person name="Rehmeyer C.J."/>
            <person name="Roe B.A."/>
            <person name="Shenoy N."/>
            <person name="Stanke M."/>
            <person name="Ter-Hovhannisyan V."/>
            <person name="Tunlid A."/>
            <person name="Velagapudi R."/>
            <person name="Vision T.J."/>
            <person name="Zeng Q."/>
            <person name="Zolan M.E."/>
            <person name="Pukkila P.J."/>
        </authorList>
    </citation>
    <scope>NUCLEOTIDE SEQUENCE [LARGE SCALE GENOMIC DNA]</scope>
    <source>
        <strain evidence="4">Okayama-7 / 130 / ATCC MYA-4618 / FGSC 9003</strain>
    </source>
</reference>
<protein>
    <recommendedName>
        <fullName evidence="2">Nephrocystin 3-like N-terminal domain-containing protein</fullName>
    </recommendedName>
</protein>
<evidence type="ECO:0000313" key="4">
    <source>
        <dbReference type="Proteomes" id="UP000001861"/>
    </source>
</evidence>
<name>A8PBQ7_COPC7</name>
<proteinExistence type="predicted"/>
<dbReference type="SUPFAM" id="SSF52540">
    <property type="entry name" value="P-loop containing nucleoside triphosphate hydrolases"/>
    <property type="match status" value="1"/>
</dbReference>
<dbReference type="GeneID" id="6016877"/>
<dbReference type="PANTHER" id="PTHR10039:SF16">
    <property type="entry name" value="GPI INOSITOL-DEACYLASE"/>
    <property type="match status" value="1"/>
</dbReference>
<sequence length="882" mass="99039">MWGGGGNGAHKALAFKIGSAQIKRLDALGERRDTILTDASRRWVQKNCFQTTSWLHSQKAKAHPELMLYDYIPVTEEEHFQFVNEMVPNITVTCDSVTTLPLERDDGFFQPLRRWISTPKIRDGVQYHRLDIFCLFPRRTEVSTLLHARPSSLAVDSARDTAIEGLKLTVRLLTEVLEGLPVPVKGVFAGLRFIIDTVEKCDSNFGELAALQRHCEQLHESIQFALTGIDKSEAARLPKPLVNGLTRLFEEIESGLDQISLIRNMGKVKRALGVAAITQALKDSNRAIQDALSIFQLRLGISQSILLQRMEYEGRQTRLISHMAPGAVYNGLDSHQTEELAECAKGTRVHLLSDLLKLSQNWSGTSCKLACLTGAAGGGKTALMRTAAKQAHEHGLLAASFFFWDSSPDRNNYNKLVATLAYGLIANIPALRPFILDAFARDPTVVSLQEAIRRNVPTDDWGRLISIDGLDECKREDQNKQREILKTIDKVFFARGVKFPFLIALSSRPEAPVREALESLFTGHLIHIDLNDEKYQASADILEYFRQEFEKIRTLHKLPNADWPCSTELQSLVANASGQFIYAATVIKFIAKGRMRLDERLKMVLLLGNDSTIAQNPLQLLDQLYKKILQLAQNKYAETANEVVDHLAVVKMVRYIALAKKERLLSDDRKVEEWRVEDQELAVTKLEWPTQQAAFKKFLDVKEETLHATFYDIHSLVDTKTWAFYHRTLTDFLSDKNRCEEHFVSPESIRRSLVLCALRVLRDPPSQLSGDGDFKVREYTLVIGKTIIKDAIHTLPVDSDVIDAMGRLLGVLERHRCDNCHHTGSREKHVGIIQEFQKALKEAEVGKVLPSGVVGMWTTGIDDIVGHVGAQGSAVLAGGSWN</sequence>
<gene>
    <name evidence="3" type="ORF">CC1G_02708</name>
</gene>
<dbReference type="RefSeq" id="XP_001840245.2">
    <property type="nucleotide sequence ID" value="XM_001840193.2"/>
</dbReference>
<dbReference type="InterPro" id="IPR059179">
    <property type="entry name" value="MLKL-like_MCAfunc"/>
</dbReference>
<dbReference type="eggNOG" id="KOG0266">
    <property type="taxonomic scope" value="Eukaryota"/>
</dbReference>
<evidence type="ECO:0000256" key="1">
    <source>
        <dbReference type="ARBA" id="ARBA00022737"/>
    </source>
</evidence>
<dbReference type="HOGENOM" id="CLU_326516_0_0_1"/>
<evidence type="ECO:0000313" key="3">
    <source>
        <dbReference type="EMBL" id="EAU81692.2"/>
    </source>
</evidence>
<dbReference type="KEGG" id="cci:CC1G_02708"/>
<dbReference type="InParanoid" id="A8PBQ7"/>
<accession>A8PBQ7</accession>
<dbReference type="AlphaFoldDB" id="A8PBQ7"/>
<organism evidence="3 4">
    <name type="scientific">Coprinopsis cinerea (strain Okayama-7 / 130 / ATCC MYA-4618 / FGSC 9003)</name>
    <name type="common">Inky cap fungus</name>
    <name type="synonym">Hormographiella aspergillata</name>
    <dbReference type="NCBI Taxonomy" id="240176"/>
    <lineage>
        <taxon>Eukaryota</taxon>
        <taxon>Fungi</taxon>
        <taxon>Dikarya</taxon>
        <taxon>Basidiomycota</taxon>
        <taxon>Agaricomycotina</taxon>
        <taxon>Agaricomycetes</taxon>
        <taxon>Agaricomycetidae</taxon>
        <taxon>Agaricales</taxon>
        <taxon>Agaricineae</taxon>
        <taxon>Psathyrellaceae</taxon>
        <taxon>Coprinopsis</taxon>
    </lineage>
</organism>
<evidence type="ECO:0000259" key="2">
    <source>
        <dbReference type="Pfam" id="PF24883"/>
    </source>
</evidence>
<keyword evidence="4" id="KW-1185">Reference proteome</keyword>
<dbReference type="VEuPathDB" id="FungiDB:CC1G_02708"/>
<keyword evidence="1" id="KW-0677">Repeat</keyword>